<name>A0A1L9UD46_ASPBC</name>
<dbReference type="RefSeq" id="XP_067476831.1">
    <property type="nucleotide sequence ID" value="XM_067622486.1"/>
</dbReference>
<protein>
    <submittedName>
        <fullName evidence="1">Uncharacterized protein</fullName>
    </submittedName>
</protein>
<accession>A0A1L9UD46</accession>
<evidence type="ECO:0000313" key="1">
    <source>
        <dbReference type="EMBL" id="OJJ69582.1"/>
    </source>
</evidence>
<dbReference type="AlphaFoldDB" id="A0A1L9UD46"/>
<dbReference type="GeneID" id="93574974"/>
<dbReference type="VEuPathDB" id="FungiDB:ASPBRDRAFT_282097"/>
<reference evidence="2" key="1">
    <citation type="journal article" date="2017" name="Genome Biol.">
        <title>Comparative genomics reveals high biological diversity and specific adaptations in the industrially and medically important fungal genus Aspergillus.</title>
        <authorList>
            <person name="de Vries R.P."/>
            <person name="Riley R."/>
            <person name="Wiebenga A."/>
            <person name="Aguilar-Osorio G."/>
            <person name="Amillis S."/>
            <person name="Uchima C.A."/>
            <person name="Anderluh G."/>
            <person name="Asadollahi M."/>
            <person name="Askin M."/>
            <person name="Barry K."/>
            <person name="Battaglia E."/>
            <person name="Bayram O."/>
            <person name="Benocci T."/>
            <person name="Braus-Stromeyer S.A."/>
            <person name="Caldana C."/>
            <person name="Canovas D."/>
            <person name="Cerqueira G.C."/>
            <person name="Chen F."/>
            <person name="Chen W."/>
            <person name="Choi C."/>
            <person name="Clum A."/>
            <person name="Dos Santos R.A."/>
            <person name="Damasio A.R."/>
            <person name="Diallinas G."/>
            <person name="Emri T."/>
            <person name="Fekete E."/>
            <person name="Flipphi M."/>
            <person name="Freyberg S."/>
            <person name="Gallo A."/>
            <person name="Gournas C."/>
            <person name="Habgood R."/>
            <person name="Hainaut M."/>
            <person name="Harispe M.L."/>
            <person name="Henrissat B."/>
            <person name="Hilden K.S."/>
            <person name="Hope R."/>
            <person name="Hossain A."/>
            <person name="Karabika E."/>
            <person name="Karaffa L."/>
            <person name="Karanyi Z."/>
            <person name="Krasevec N."/>
            <person name="Kuo A."/>
            <person name="Kusch H."/>
            <person name="LaButti K."/>
            <person name="Lagendijk E.L."/>
            <person name="Lapidus A."/>
            <person name="Levasseur A."/>
            <person name="Lindquist E."/>
            <person name="Lipzen A."/>
            <person name="Logrieco A.F."/>
            <person name="MacCabe A."/>
            <person name="Maekelae M.R."/>
            <person name="Malavazi I."/>
            <person name="Melin P."/>
            <person name="Meyer V."/>
            <person name="Mielnichuk N."/>
            <person name="Miskei M."/>
            <person name="Molnar A.P."/>
            <person name="Mule G."/>
            <person name="Ngan C.Y."/>
            <person name="Orejas M."/>
            <person name="Orosz E."/>
            <person name="Ouedraogo J.P."/>
            <person name="Overkamp K.M."/>
            <person name="Park H.-S."/>
            <person name="Perrone G."/>
            <person name="Piumi F."/>
            <person name="Punt P.J."/>
            <person name="Ram A.F."/>
            <person name="Ramon A."/>
            <person name="Rauscher S."/>
            <person name="Record E."/>
            <person name="Riano-Pachon D.M."/>
            <person name="Robert V."/>
            <person name="Roehrig J."/>
            <person name="Ruller R."/>
            <person name="Salamov A."/>
            <person name="Salih N.S."/>
            <person name="Samson R.A."/>
            <person name="Sandor E."/>
            <person name="Sanguinetti M."/>
            <person name="Schuetze T."/>
            <person name="Sepcic K."/>
            <person name="Shelest E."/>
            <person name="Sherlock G."/>
            <person name="Sophianopoulou V."/>
            <person name="Squina F.M."/>
            <person name="Sun H."/>
            <person name="Susca A."/>
            <person name="Todd R.B."/>
            <person name="Tsang A."/>
            <person name="Unkles S.E."/>
            <person name="van de Wiele N."/>
            <person name="van Rossen-Uffink D."/>
            <person name="Oliveira J.V."/>
            <person name="Vesth T.C."/>
            <person name="Visser J."/>
            <person name="Yu J.-H."/>
            <person name="Zhou M."/>
            <person name="Andersen M.R."/>
            <person name="Archer D.B."/>
            <person name="Baker S.E."/>
            <person name="Benoit I."/>
            <person name="Brakhage A.A."/>
            <person name="Braus G.H."/>
            <person name="Fischer R."/>
            <person name="Frisvad J.C."/>
            <person name="Goldman G.H."/>
            <person name="Houbraken J."/>
            <person name="Oakley B."/>
            <person name="Pocsi I."/>
            <person name="Scazzocchio C."/>
            <person name="Seiboth B."/>
            <person name="vanKuyk P.A."/>
            <person name="Wortman J."/>
            <person name="Dyer P.S."/>
            <person name="Grigoriev I.V."/>
        </authorList>
    </citation>
    <scope>NUCLEOTIDE SEQUENCE [LARGE SCALE GENOMIC DNA]</scope>
    <source>
        <strain evidence="2">CBS 101740 / IMI 381727 / IBT 21946</strain>
    </source>
</reference>
<proteinExistence type="predicted"/>
<keyword evidence="2" id="KW-1185">Reference proteome</keyword>
<evidence type="ECO:0000313" key="2">
    <source>
        <dbReference type="Proteomes" id="UP000184499"/>
    </source>
</evidence>
<organism evidence="1 2">
    <name type="scientific">Aspergillus brasiliensis (strain CBS 101740 / IMI 381727 / IBT 21946)</name>
    <dbReference type="NCBI Taxonomy" id="767769"/>
    <lineage>
        <taxon>Eukaryota</taxon>
        <taxon>Fungi</taxon>
        <taxon>Dikarya</taxon>
        <taxon>Ascomycota</taxon>
        <taxon>Pezizomycotina</taxon>
        <taxon>Eurotiomycetes</taxon>
        <taxon>Eurotiomycetidae</taxon>
        <taxon>Eurotiales</taxon>
        <taxon>Aspergillaceae</taxon>
        <taxon>Aspergillus</taxon>
        <taxon>Aspergillus subgen. Circumdati</taxon>
    </lineage>
</organism>
<sequence>MKCVYTYPERLYLRRNANRPFPFRNRMSAVHLQYTAAVTSEGLLQTTHVALSCSPPTLCGTRASCCTLAPCPRSKQHIPDCSLGHLDRTNPGMMFNAIASVCARQRCTCSSCRSIVPLHGGAPEDEILNQADDRSVHRSNMTFAYGQCVKPSRRMCCIPDS</sequence>
<dbReference type="EMBL" id="KV878688">
    <property type="protein sequence ID" value="OJJ69582.1"/>
    <property type="molecule type" value="Genomic_DNA"/>
</dbReference>
<gene>
    <name evidence="1" type="ORF">ASPBRDRAFT_282097</name>
</gene>
<dbReference type="Proteomes" id="UP000184499">
    <property type="component" value="Unassembled WGS sequence"/>
</dbReference>